<feature type="domain" description="SpoVR protein-like N-terminal" evidence="1">
    <location>
        <begin position="11"/>
        <end position="431"/>
    </location>
</feature>
<name>A0A1F5CCF2_9BACT</name>
<dbReference type="PANTHER" id="PTHR30029">
    <property type="entry name" value="STAGE V SPORULATION PROTEIN R"/>
    <property type="match status" value="1"/>
</dbReference>
<dbReference type="InterPro" id="IPR007390">
    <property type="entry name" value="Spore_V_R"/>
</dbReference>
<dbReference type="Pfam" id="PF04293">
    <property type="entry name" value="SpoVR"/>
    <property type="match status" value="1"/>
</dbReference>
<dbReference type="InterPro" id="IPR056174">
    <property type="entry name" value="SpoVR_N"/>
</dbReference>
<gene>
    <name evidence="3" type="ORF">A3I30_01785</name>
</gene>
<evidence type="ECO:0000259" key="1">
    <source>
        <dbReference type="Pfam" id="PF04293"/>
    </source>
</evidence>
<evidence type="ECO:0000313" key="4">
    <source>
        <dbReference type="Proteomes" id="UP000177197"/>
    </source>
</evidence>
<comment type="caution">
    <text evidence="3">The sequence shown here is derived from an EMBL/GenBank/DDBJ whole genome shotgun (WGS) entry which is preliminary data.</text>
</comment>
<proteinExistence type="predicted"/>
<protein>
    <recommendedName>
        <fullName evidence="5">SpoVR family protein</fullName>
    </recommendedName>
</protein>
<reference evidence="3 4" key="1">
    <citation type="journal article" date="2016" name="Nat. Commun.">
        <title>Thousands of microbial genomes shed light on interconnected biogeochemical processes in an aquifer system.</title>
        <authorList>
            <person name="Anantharaman K."/>
            <person name="Brown C.T."/>
            <person name="Hug L.A."/>
            <person name="Sharon I."/>
            <person name="Castelle C.J."/>
            <person name="Probst A.J."/>
            <person name="Thomas B.C."/>
            <person name="Singh A."/>
            <person name="Wilkins M.J."/>
            <person name="Karaoz U."/>
            <person name="Brodie E.L."/>
            <person name="Williams K.H."/>
            <person name="Hubbard S.S."/>
            <person name="Banfield J.F."/>
        </authorList>
    </citation>
    <scope>NUCLEOTIDE SEQUENCE [LARGE SCALE GENOMIC DNA]</scope>
</reference>
<dbReference type="AlphaFoldDB" id="A0A1F5CCF2"/>
<evidence type="ECO:0000313" key="3">
    <source>
        <dbReference type="EMBL" id="OGD40532.1"/>
    </source>
</evidence>
<accession>A0A1F5CCF2</accession>
<sequence>MGRGGKVKNDELERLKTIEKRIKEIVENFGLLTTDIVFEIVPVQRMLEGMAYEFPINFSHWSFGRDYEKHRTIYDHTGQGIPYEQVWNFDAPRALLVETNPFALNVTTIAHVYGHVDYFLGNAYLKRGRIFSDVANETKRAVSRFHEYESKYGKEGVEKTIDAGLSLRWQQNPDLFVEEEFDDEAVREKIITLERERLRSRDSYFVFNDKESEENIKAIEDKLKYLNKKTPPNPIYDLLGYITHHSSILKPWQRDVLTVVRNQALALAPNRRTKMLDEGWATYWHVKIMRRLFEEGLLTAEEHNIFNTFHSRVTQESKMSFNWYRIGLALFENIKERWDRGRFGLEYEDCKDSAKRAYWDVGTNKGSEKIFQVRSSYSDRMAIEEFFTDEFIREMSLYLYEEQISGADIIYRITENRPEVIRNILKQSFALYGIQPIAIEDANYKEKQDFYLKHCYYGLELEPRYRDGTLRNIHYLWGRNVYLATVTDDKDVLVNFDGSSIKTEYVSKAI</sequence>
<organism evidence="3 4">
    <name type="scientific">Candidatus Azambacteria bacterium RIFCSPLOWO2_02_FULL_44_14</name>
    <dbReference type="NCBI Taxonomy" id="1797306"/>
    <lineage>
        <taxon>Bacteria</taxon>
        <taxon>Candidatus Azamiibacteriota</taxon>
    </lineage>
</organism>
<evidence type="ECO:0000259" key="2">
    <source>
        <dbReference type="Pfam" id="PF24755"/>
    </source>
</evidence>
<evidence type="ECO:0008006" key="5">
    <source>
        <dbReference type="Google" id="ProtNLM"/>
    </source>
</evidence>
<dbReference type="Proteomes" id="UP000177197">
    <property type="component" value="Unassembled WGS sequence"/>
</dbReference>
<dbReference type="Pfam" id="PF24755">
    <property type="entry name" value="SpoVR_C"/>
    <property type="match status" value="1"/>
</dbReference>
<dbReference type="InterPro" id="IPR057008">
    <property type="entry name" value="SpoVR-like_C"/>
</dbReference>
<dbReference type="PANTHER" id="PTHR30029:SF2">
    <property type="entry name" value="STAGE V SPORULATION PROTEIN R"/>
    <property type="match status" value="1"/>
</dbReference>
<feature type="domain" description="SpoVR-like C-terminal" evidence="2">
    <location>
        <begin position="437"/>
        <end position="487"/>
    </location>
</feature>
<dbReference type="EMBL" id="MEYV01000006">
    <property type="protein sequence ID" value="OGD40532.1"/>
    <property type="molecule type" value="Genomic_DNA"/>
</dbReference>